<dbReference type="EMBL" id="CP158299">
    <property type="protein sequence ID" value="XBV86556.1"/>
    <property type="molecule type" value="Genomic_DNA"/>
</dbReference>
<dbReference type="SMART" id="SM00563">
    <property type="entry name" value="PlsC"/>
    <property type="match status" value="1"/>
</dbReference>
<feature type="domain" description="Phospholipid/glycerol acyltransferase" evidence="3">
    <location>
        <begin position="39"/>
        <end position="152"/>
    </location>
</feature>
<dbReference type="InterPro" id="IPR002123">
    <property type="entry name" value="Plipid/glycerol_acylTrfase"/>
</dbReference>
<evidence type="ECO:0000256" key="2">
    <source>
        <dbReference type="ARBA" id="ARBA00023315"/>
    </source>
</evidence>
<accession>A0AAU7UDJ6</accession>
<protein>
    <submittedName>
        <fullName evidence="4">1-acyl-sn-glycerol-3-phosphate acyltransferase</fullName>
    </submittedName>
</protein>
<dbReference type="RefSeq" id="WP_350244628.1">
    <property type="nucleotide sequence ID" value="NZ_CP158299.1"/>
</dbReference>
<dbReference type="GO" id="GO:0003841">
    <property type="term" value="F:1-acylglycerol-3-phosphate O-acyltransferase activity"/>
    <property type="evidence" value="ECO:0007669"/>
    <property type="project" value="TreeGrafter"/>
</dbReference>
<dbReference type="SUPFAM" id="SSF69593">
    <property type="entry name" value="Glycerol-3-phosphate (1)-acyltransferase"/>
    <property type="match status" value="1"/>
</dbReference>
<dbReference type="Pfam" id="PF01553">
    <property type="entry name" value="Acyltransferase"/>
    <property type="match status" value="1"/>
</dbReference>
<name>A0AAU7UDJ6_9DEIO</name>
<keyword evidence="1" id="KW-0808">Transferase</keyword>
<dbReference type="KEGG" id="dsc:ABOD76_09675"/>
<keyword evidence="2 4" id="KW-0012">Acyltransferase</keyword>
<evidence type="ECO:0000313" key="4">
    <source>
        <dbReference type="EMBL" id="XBV86556.1"/>
    </source>
</evidence>
<evidence type="ECO:0000259" key="3">
    <source>
        <dbReference type="SMART" id="SM00563"/>
    </source>
</evidence>
<organism evidence="4">
    <name type="scientific">Deinococcus sonorensis KR-87</name>
    <dbReference type="NCBI Taxonomy" id="694439"/>
    <lineage>
        <taxon>Bacteria</taxon>
        <taxon>Thermotogati</taxon>
        <taxon>Deinococcota</taxon>
        <taxon>Deinococci</taxon>
        <taxon>Deinococcales</taxon>
        <taxon>Deinococcaceae</taxon>
        <taxon>Deinococcus</taxon>
    </lineage>
</organism>
<dbReference type="AlphaFoldDB" id="A0AAU7UDJ6"/>
<dbReference type="PANTHER" id="PTHR10434:SF9">
    <property type="entry name" value="PHOSPHOLIPID_GLYCEROL ACYLTRANSFERASE DOMAIN-CONTAINING PROTEIN"/>
    <property type="match status" value="1"/>
</dbReference>
<gene>
    <name evidence="4" type="ORF">ABOD76_09675</name>
</gene>
<sequence>MTRQTRAAPLGHRGWRALARLLGWTVVYVPPPNQGRKAVLVAYPHTSNWDFLPAMLMRAVVPLPLHWIGKHSLFRGPMGGLMRWLGGVSLDRRQVGGNFTEAVATLIRDSDQMLLALSAEGTRARADHWRSGFYYIALKAQVPIGLCYIDWRRREVGIGGYLQPSGNIEQDFGKFELFFQDVTGRHPERQTPVILRPSDPESPQ</sequence>
<dbReference type="GO" id="GO:0006654">
    <property type="term" value="P:phosphatidic acid biosynthetic process"/>
    <property type="evidence" value="ECO:0007669"/>
    <property type="project" value="TreeGrafter"/>
</dbReference>
<evidence type="ECO:0000256" key="1">
    <source>
        <dbReference type="ARBA" id="ARBA00022679"/>
    </source>
</evidence>
<reference evidence="4" key="1">
    <citation type="submission" date="2024-06" db="EMBL/GenBank/DDBJ databases">
        <title>Draft Genome Sequence of Deinococcus sonorensis Type Strain KR-87, a Biofilm Producing Representative of the Genus Deinococcus.</title>
        <authorList>
            <person name="Boren L.S."/>
            <person name="Grosso R.A."/>
            <person name="Hugenberg-Cox A.N."/>
            <person name="Hill J.T.E."/>
            <person name="Albert C.M."/>
            <person name="Tuohy J.M."/>
        </authorList>
    </citation>
    <scope>NUCLEOTIDE SEQUENCE</scope>
    <source>
        <strain evidence="4">KR-87</strain>
    </source>
</reference>
<dbReference type="PANTHER" id="PTHR10434">
    <property type="entry name" value="1-ACYL-SN-GLYCEROL-3-PHOSPHATE ACYLTRANSFERASE"/>
    <property type="match status" value="1"/>
</dbReference>
<proteinExistence type="predicted"/>